<dbReference type="GO" id="GO:0008270">
    <property type="term" value="F:zinc ion binding"/>
    <property type="evidence" value="ECO:0007669"/>
    <property type="project" value="InterPro"/>
</dbReference>
<reference evidence="3" key="1">
    <citation type="journal article" date="2011" name="PLoS Genet.">
        <title>Genomic analysis of the necrotrophic fungal pathogens Sclerotinia sclerotiorum and Botrytis cinerea.</title>
        <authorList>
            <person name="Amselem J."/>
            <person name="Cuomo C.A."/>
            <person name="van Kan J.A."/>
            <person name="Viaud M."/>
            <person name="Benito E.P."/>
            <person name="Couloux A."/>
            <person name="Coutinho P.M."/>
            <person name="de Vries R.P."/>
            <person name="Dyer P.S."/>
            <person name="Fillinger S."/>
            <person name="Fournier E."/>
            <person name="Gout L."/>
            <person name="Hahn M."/>
            <person name="Kohn L."/>
            <person name="Lapalu N."/>
            <person name="Plummer K.M."/>
            <person name="Pradier J.M."/>
            <person name="Quevillon E."/>
            <person name="Sharon A."/>
            <person name="Simon A."/>
            <person name="ten Have A."/>
            <person name="Tudzynski B."/>
            <person name="Tudzynski P."/>
            <person name="Wincker P."/>
            <person name="Andrew M."/>
            <person name="Anthouard V."/>
            <person name="Beever R.E."/>
            <person name="Beffa R."/>
            <person name="Benoit I."/>
            <person name="Bouzid O."/>
            <person name="Brault B."/>
            <person name="Chen Z."/>
            <person name="Choquer M."/>
            <person name="Collemare J."/>
            <person name="Cotton P."/>
            <person name="Danchin E.G."/>
            <person name="Da Silva C."/>
            <person name="Gautier A."/>
            <person name="Giraud C."/>
            <person name="Giraud T."/>
            <person name="Gonzalez C."/>
            <person name="Grossetete S."/>
            <person name="Guldener U."/>
            <person name="Henrissat B."/>
            <person name="Howlett B.J."/>
            <person name="Kodira C."/>
            <person name="Kretschmer M."/>
            <person name="Lappartient A."/>
            <person name="Leroch M."/>
            <person name="Levis C."/>
            <person name="Mauceli E."/>
            <person name="Neuveglise C."/>
            <person name="Oeser B."/>
            <person name="Pearson M."/>
            <person name="Poulain J."/>
            <person name="Poussereau N."/>
            <person name="Quesneville H."/>
            <person name="Rascle C."/>
            <person name="Schumacher J."/>
            <person name="Segurens B."/>
            <person name="Sexton A."/>
            <person name="Silva E."/>
            <person name="Sirven C."/>
            <person name="Soanes D.M."/>
            <person name="Talbot N.J."/>
            <person name="Templeton M."/>
            <person name="Yandava C."/>
            <person name="Yarden O."/>
            <person name="Zeng Q."/>
            <person name="Rollins J.A."/>
            <person name="Lebrun M.H."/>
            <person name="Dickman M."/>
        </authorList>
    </citation>
    <scope>NUCLEOTIDE SEQUENCE [LARGE SCALE GENOMIC DNA]</scope>
    <source>
        <strain evidence="3">T4</strain>
    </source>
</reference>
<proteinExistence type="predicted"/>
<dbReference type="Proteomes" id="UP000008177">
    <property type="component" value="Unplaced contigs"/>
</dbReference>
<dbReference type="Pfam" id="PF11951">
    <property type="entry name" value="Fungal_trans_2"/>
    <property type="match status" value="1"/>
</dbReference>
<dbReference type="InterPro" id="IPR053157">
    <property type="entry name" value="Sterol_Uptake_Regulator"/>
</dbReference>
<dbReference type="InParanoid" id="G2YPG1"/>
<dbReference type="InterPro" id="IPR001138">
    <property type="entry name" value="Zn2Cys6_DnaBD"/>
</dbReference>
<protein>
    <submittedName>
        <fullName evidence="2">Similar to transcription factor Cys6</fullName>
    </submittedName>
</protein>
<dbReference type="eggNOG" id="ENOG502SJ6A">
    <property type="taxonomic scope" value="Eukaryota"/>
</dbReference>
<dbReference type="OrthoDB" id="416217at2759"/>
<dbReference type="AlphaFoldDB" id="G2YPG1"/>
<dbReference type="PANTHER" id="PTHR47784">
    <property type="entry name" value="STEROL UPTAKE CONTROL PROTEIN 2"/>
    <property type="match status" value="1"/>
</dbReference>
<dbReference type="PANTHER" id="PTHR47784:SF5">
    <property type="entry name" value="STEROL UPTAKE CONTROL PROTEIN 2"/>
    <property type="match status" value="1"/>
</dbReference>
<dbReference type="GO" id="GO:0001228">
    <property type="term" value="F:DNA-binding transcription activator activity, RNA polymerase II-specific"/>
    <property type="evidence" value="ECO:0007669"/>
    <property type="project" value="TreeGrafter"/>
</dbReference>
<dbReference type="EMBL" id="FQ790347">
    <property type="protein sequence ID" value="CCD53509.1"/>
    <property type="molecule type" value="Genomic_DNA"/>
</dbReference>
<dbReference type="HOGENOM" id="CLU_024934_0_2_1"/>
<accession>G2YPG1</accession>
<dbReference type="CDD" id="cd00067">
    <property type="entry name" value="GAL4"/>
    <property type="match status" value="1"/>
</dbReference>
<evidence type="ECO:0000256" key="1">
    <source>
        <dbReference type="ARBA" id="ARBA00023242"/>
    </source>
</evidence>
<gene>
    <name evidence="2" type="ORF">BofuT4_P135540.1</name>
</gene>
<organism evidence="2 3">
    <name type="scientific">Botryotinia fuckeliana (strain T4)</name>
    <name type="common">Noble rot fungus</name>
    <name type="synonym">Botrytis cinerea</name>
    <dbReference type="NCBI Taxonomy" id="999810"/>
    <lineage>
        <taxon>Eukaryota</taxon>
        <taxon>Fungi</taxon>
        <taxon>Dikarya</taxon>
        <taxon>Ascomycota</taxon>
        <taxon>Pezizomycotina</taxon>
        <taxon>Leotiomycetes</taxon>
        <taxon>Helotiales</taxon>
        <taxon>Sclerotiniaceae</taxon>
        <taxon>Botrytis</taxon>
    </lineage>
</organism>
<dbReference type="InterPro" id="IPR021858">
    <property type="entry name" value="Fun_TF"/>
</dbReference>
<keyword evidence="1" id="KW-0539">Nucleus</keyword>
<name>G2YPG1_BOTF4</name>
<evidence type="ECO:0000313" key="2">
    <source>
        <dbReference type="EMBL" id="CCD53509.1"/>
    </source>
</evidence>
<dbReference type="STRING" id="999810.G2YPG1"/>
<evidence type="ECO:0000313" key="3">
    <source>
        <dbReference type="Proteomes" id="UP000008177"/>
    </source>
</evidence>
<sequence length="402" mass="45264">MSRGPIKCSVLLVAPTGKQGQGAITVRGERLRLVRATACLCGEGKPSCLNCIKHSVPCDYSRADAAAAAKNTPLSSPGSSTSVSAPNNVLGRTAEGQDPYLNLMDLEVFNNFCVSTSISLNSNPVVRNIYQTTIVQIAFQHEFVMRALLALSALHMARNRPDQSQRLHEYSKQQHEAALRQGTAFLPHTTTETCTAVHVFSILTGMHTLGQPRSVDEFVIVGERGITSWLVLFRGVTAIIEQFKDTLLTGPLADLFKVREERVLLRQTYADDEVEHLSHLRIAIETTVPDIHEVQIYTEAIRGLELSYEFMYRCPAEQYETGDIFIWLFRVSDEYLSRLNEGTQEALAILAYSSVCFKKLENLWWIEGWSNHLMANIYQFLDEEHRQWVQAPIDEIGWVPYQ</sequence>